<protein>
    <submittedName>
        <fullName evidence="1">Uncharacterized protein</fullName>
    </submittedName>
</protein>
<dbReference type="AlphaFoldDB" id="A0A1F5ENI9"/>
<dbReference type="EMBL" id="MEZZ01000016">
    <property type="protein sequence ID" value="OGD68967.1"/>
    <property type="molecule type" value="Genomic_DNA"/>
</dbReference>
<reference evidence="1 2" key="1">
    <citation type="journal article" date="2016" name="Nat. Commun.">
        <title>Thousands of microbial genomes shed light on interconnected biogeochemical processes in an aquifer system.</title>
        <authorList>
            <person name="Anantharaman K."/>
            <person name="Brown C.T."/>
            <person name="Hug L.A."/>
            <person name="Sharon I."/>
            <person name="Castelle C.J."/>
            <person name="Probst A.J."/>
            <person name="Thomas B.C."/>
            <person name="Singh A."/>
            <person name="Wilkins M.J."/>
            <person name="Karaoz U."/>
            <person name="Brodie E.L."/>
            <person name="Williams K.H."/>
            <person name="Hubbard S.S."/>
            <person name="Banfield J.F."/>
        </authorList>
    </citation>
    <scope>NUCLEOTIDE SEQUENCE [LARGE SCALE GENOMIC DNA]</scope>
</reference>
<name>A0A1F5ENI9_9BACT</name>
<evidence type="ECO:0000313" key="1">
    <source>
        <dbReference type="EMBL" id="OGD68967.1"/>
    </source>
</evidence>
<gene>
    <name evidence="1" type="ORF">A2811_00520</name>
</gene>
<evidence type="ECO:0000313" key="2">
    <source>
        <dbReference type="Proteomes" id="UP000186670"/>
    </source>
</evidence>
<accession>A0A1F5ENI9</accession>
<proteinExistence type="predicted"/>
<dbReference type="Proteomes" id="UP000186670">
    <property type="component" value="Unassembled WGS sequence"/>
</dbReference>
<organism evidence="1 2">
    <name type="scientific">Candidatus Campbellbacteria bacterium RIFCSPHIGHO2_01_FULL_34_10</name>
    <dbReference type="NCBI Taxonomy" id="1797577"/>
    <lineage>
        <taxon>Bacteria</taxon>
        <taxon>Candidatus Campbelliibacteriota</taxon>
    </lineage>
</organism>
<comment type="caution">
    <text evidence="1">The sequence shown here is derived from an EMBL/GenBank/DDBJ whole genome shotgun (WGS) entry which is preliminary data.</text>
</comment>
<sequence length="62" mass="7442">MSRYLPAGRGRAQVDEKRWSFESERSEVDEKRWSFESERSEVEEHSFEVSSGECKNFHKMLK</sequence>